<feature type="domain" description="M23ase beta-sheet core" evidence="1">
    <location>
        <begin position="62"/>
        <end position="179"/>
    </location>
</feature>
<dbReference type="SUPFAM" id="SSF51261">
    <property type="entry name" value="Duplicated hybrid motif"/>
    <property type="match status" value="1"/>
</dbReference>
<dbReference type="AlphaFoldDB" id="A0A1W2AWK8"/>
<evidence type="ECO:0000313" key="2">
    <source>
        <dbReference type="EMBL" id="SMC65076.1"/>
    </source>
</evidence>
<dbReference type="RefSeq" id="WP_084351830.1">
    <property type="nucleotide sequence ID" value="NZ_FWYD01000003.1"/>
</dbReference>
<evidence type="ECO:0000259" key="1">
    <source>
        <dbReference type="Pfam" id="PF01551"/>
    </source>
</evidence>
<dbReference type="PANTHER" id="PTHR21666:SF270">
    <property type="entry name" value="MUREIN HYDROLASE ACTIVATOR ENVC"/>
    <property type="match status" value="1"/>
</dbReference>
<evidence type="ECO:0000313" key="3">
    <source>
        <dbReference type="Proteomes" id="UP000192330"/>
    </source>
</evidence>
<keyword evidence="3" id="KW-1185">Reference proteome</keyword>
<protein>
    <submittedName>
        <fullName evidence="2">Peptidase family M23</fullName>
    </submittedName>
</protein>
<reference evidence="2 3" key="1">
    <citation type="submission" date="2017-04" db="EMBL/GenBank/DDBJ databases">
        <authorList>
            <person name="Afonso C.L."/>
            <person name="Miller P.J."/>
            <person name="Scott M.A."/>
            <person name="Spackman E."/>
            <person name="Goraichik I."/>
            <person name="Dimitrov K.M."/>
            <person name="Suarez D.L."/>
            <person name="Swayne D.E."/>
        </authorList>
    </citation>
    <scope>NUCLEOTIDE SEQUENCE [LARGE SCALE GENOMIC DNA]</scope>
    <source>
        <strain evidence="2 3">CGMCC 1.12644</strain>
    </source>
</reference>
<dbReference type="EMBL" id="FWYD01000003">
    <property type="protein sequence ID" value="SMC65076.1"/>
    <property type="molecule type" value="Genomic_DNA"/>
</dbReference>
<dbReference type="Proteomes" id="UP000192330">
    <property type="component" value="Unassembled WGS sequence"/>
</dbReference>
<dbReference type="InterPro" id="IPR016047">
    <property type="entry name" value="M23ase_b-sheet_dom"/>
</dbReference>
<dbReference type="InterPro" id="IPR011055">
    <property type="entry name" value="Dup_hybrid_motif"/>
</dbReference>
<proteinExistence type="predicted"/>
<name>A0A1W2AWK8_9RHOB</name>
<gene>
    <name evidence="2" type="ORF">SAMN06295998_103342</name>
</gene>
<accession>A0A1W2AWK8</accession>
<organism evidence="2 3">
    <name type="scientific">Primorskyibacter flagellatus</name>
    <dbReference type="NCBI Taxonomy" id="1387277"/>
    <lineage>
        <taxon>Bacteria</taxon>
        <taxon>Pseudomonadati</taxon>
        <taxon>Pseudomonadota</taxon>
        <taxon>Alphaproteobacteria</taxon>
        <taxon>Rhodobacterales</taxon>
        <taxon>Roseobacteraceae</taxon>
        <taxon>Primorskyibacter</taxon>
    </lineage>
</organism>
<dbReference type="Pfam" id="PF01551">
    <property type="entry name" value="Peptidase_M23"/>
    <property type="match status" value="1"/>
</dbReference>
<dbReference type="Gene3D" id="2.70.70.10">
    <property type="entry name" value="Glucose Permease (Domain IIA)"/>
    <property type="match status" value="1"/>
</dbReference>
<sequence length="320" mass="33933">MFRHLAAIAISLAATSAAGEFSLQIPVDCTLGDTCHIQHYMDRAPGPEVLDFLCGALSYDGHQGTDFALATIADMQKGVAVLAAADGTVRATRDGMADRIFANSDITAIDGRDCGNGVVIDHSDGWQTQYCHMRRGSIAVQQGQTVAAGQQLGAIGLSGRTQFPHLHLTLRRDGTVVDPFEPNGVDGCDGADAPALWQDQFPSFAGGIIDVGLAEAVPDYSDIKAGKAGQMLSTASPAMVVFGLAYGGQKGDMIEMTLTGPEGRIIRQSVTLDKPQAQFFRATGRKRSGSTWPRGLYHGTIRLLRGGAELNSRSVQQTVR</sequence>
<dbReference type="CDD" id="cd12797">
    <property type="entry name" value="M23_peptidase"/>
    <property type="match status" value="1"/>
</dbReference>
<dbReference type="GO" id="GO:0004222">
    <property type="term" value="F:metalloendopeptidase activity"/>
    <property type="evidence" value="ECO:0007669"/>
    <property type="project" value="TreeGrafter"/>
</dbReference>
<dbReference type="OrthoDB" id="5489603at2"/>
<dbReference type="STRING" id="1387277.SAMN06295998_103342"/>
<dbReference type="PANTHER" id="PTHR21666">
    <property type="entry name" value="PEPTIDASE-RELATED"/>
    <property type="match status" value="1"/>
</dbReference>
<dbReference type="InterPro" id="IPR050570">
    <property type="entry name" value="Cell_wall_metabolism_enzyme"/>
</dbReference>